<evidence type="ECO:0000313" key="2">
    <source>
        <dbReference type="Proteomes" id="UP001165101"/>
    </source>
</evidence>
<name>A0ACB5TPU6_CANBO</name>
<organism evidence="1 2">
    <name type="scientific">Candida boidinii</name>
    <name type="common">Yeast</name>
    <dbReference type="NCBI Taxonomy" id="5477"/>
    <lineage>
        <taxon>Eukaryota</taxon>
        <taxon>Fungi</taxon>
        <taxon>Dikarya</taxon>
        <taxon>Ascomycota</taxon>
        <taxon>Saccharomycotina</taxon>
        <taxon>Pichiomycetes</taxon>
        <taxon>Pichiales</taxon>
        <taxon>Pichiaceae</taxon>
        <taxon>Ogataea</taxon>
        <taxon>Ogataea/Candida clade</taxon>
    </lineage>
</organism>
<keyword evidence="2" id="KW-1185">Reference proteome</keyword>
<proteinExistence type="predicted"/>
<evidence type="ECO:0000313" key="1">
    <source>
        <dbReference type="EMBL" id="GME92432.1"/>
    </source>
</evidence>
<protein>
    <submittedName>
        <fullName evidence="1">Unnamed protein product</fullName>
    </submittedName>
</protein>
<reference evidence="1" key="1">
    <citation type="submission" date="2023-04" db="EMBL/GenBank/DDBJ databases">
        <title>Candida boidinii NBRC 1967.</title>
        <authorList>
            <person name="Ichikawa N."/>
            <person name="Sato H."/>
            <person name="Tonouchi N."/>
        </authorList>
    </citation>
    <scope>NUCLEOTIDE SEQUENCE</scope>
    <source>
        <strain evidence="1">NBRC 1967</strain>
    </source>
</reference>
<dbReference type="EMBL" id="BSXV01001315">
    <property type="protein sequence ID" value="GME92432.1"/>
    <property type="molecule type" value="Genomic_DNA"/>
</dbReference>
<sequence length="239" mass="28845">MSQVDTELVKVYYYLLDFVPELVINGSDKYQIIKDYNIEYQSELHSIKSIDLKYPMSYKNKMKKILNLQDDLIKYKIKFSDWGKFLGVSQTTRIEIKSDEFFYHEYAGGDVESVSDWTKIVVYLFKYHDVNINSRFIIHEQVENDENNEDEDMEEKQMYVSDPVLPIRKLNFSFYSNFNTLNYLIISILIFFSIYNKEYDEFIEFLKLNYKLLISIFGIIIIFNHIYQNSKYINYYSFD</sequence>
<accession>A0ACB5TPU6</accession>
<gene>
    <name evidence="1" type="ORF">Cboi01_000274600</name>
</gene>
<comment type="caution">
    <text evidence="1">The sequence shown here is derived from an EMBL/GenBank/DDBJ whole genome shotgun (WGS) entry which is preliminary data.</text>
</comment>
<dbReference type="Proteomes" id="UP001165101">
    <property type="component" value="Unassembled WGS sequence"/>
</dbReference>